<gene>
    <name evidence="13" type="primary">hlyD</name>
    <name evidence="13" type="ORF">Cva_00960</name>
</gene>
<keyword evidence="6 9" id="KW-0812">Transmembrane</keyword>
<feature type="transmembrane region" description="Helical" evidence="9">
    <location>
        <begin position="36"/>
        <end position="56"/>
    </location>
</feature>
<evidence type="ECO:0000256" key="2">
    <source>
        <dbReference type="ARBA" id="ARBA00009477"/>
    </source>
</evidence>
<comment type="similarity">
    <text evidence="2 9">Belongs to the membrane fusion protein (MFP) (TC 8.A.1) family.</text>
</comment>
<evidence type="ECO:0000256" key="6">
    <source>
        <dbReference type="ARBA" id="ARBA00022692"/>
    </source>
</evidence>
<feature type="domain" description="AprE-like beta-barrel" evidence="12">
    <location>
        <begin position="337"/>
        <end position="429"/>
    </location>
</feature>
<dbReference type="Gene3D" id="1.10.287.470">
    <property type="entry name" value="Helix hairpin bin"/>
    <property type="match status" value="1"/>
</dbReference>
<accession>A0A0K8MCR2</accession>
<evidence type="ECO:0000259" key="11">
    <source>
        <dbReference type="Pfam" id="PF25994"/>
    </source>
</evidence>
<dbReference type="InterPro" id="IPR050739">
    <property type="entry name" value="MFP"/>
</dbReference>
<dbReference type="OrthoDB" id="9810980at2"/>
<evidence type="ECO:0000256" key="8">
    <source>
        <dbReference type="ARBA" id="ARBA00023136"/>
    </source>
</evidence>
<dbReference type="InterPro" id="IPR010129">
    <property type="entry name" value="T1SS_HlyD"/>
</dbReference>
<dbReference type="Pfam" id="PF25994">
    <property type="entry name" value="HH_AprE"/>
    <property type="match status" value="1"/>
</dbReference>
<dbReference type="PANTHER" id="PTHR30386">
    <property type="entry name" value="MEMBRANE FUSION SUBUNIT OF EMRAB-TOLC MULTIDRUG EFFLUX PUMP"/>
    <property type="match status" value="1"/>
</dbReference>
<comment type="subcellular location">
    <subcellularLocation>
        <location evidence="1 9">Cell inner membrane</location>
        <topology evidence="1 9">Single-pass membrane protein</topology>
    </subcellularLocation>
</comment>
<dbReference type="PROSITE" id="PS00543">
    <property type="entry name" value="HLYD_FAMILY"/>
    <property type="match status" value="1"/>
</dbReference>
<evidence type="ECO:0000256" key="3">
    <source>
        <dbReference type="ARBA" id="ARBA00022448"/>
    </source>
</evidence>
<dbReference type="Pfam" id="PF26002">
    <property type="entry name" value="Beta-barrel_AprE"/>
    <property type="match status" value="1"/>
</dbReference>
<evidence type="ECO:0000256" key="4">
    <source>
        <dbReference type="ARBA" id="ARBA00022475"/>
    </source>
</evidence>
<dbReference type="STRING" id="1629334.Cva_00960"/>
<dbReference type="PANTHER" id="PTHR30386:SF26">
    <property type="entry name" value="TRANSPORT PROTEIN COMB"/>
    <property type="match status" value="1"/>
</dbReference>
<dbReference type="InterPro" id="IPR006144">
    <property type="entry name" value="Secretion_HlyD_CS"/>
</dbReference>
<proteinExistence type="inferred from homology"/>
<feature type="coiled-coil region" evidence="10">
    <location>
        <begin position="232"/>
        <end position="259"/>
    </location>
</feature>
<keyword evidence="7 9" id="KW-1133">Transmembrane helix</keyword>
<sequence length="452" mass="50995">MLSYFKKIFPSAQEQENTDFMPPHIAAHHRKPERKVSILMGAVILFCITFIIWANWAELDEIARGEGKIIPSSSVQKISNLEGGIIQELLVKEGQIVQKDQILMRIDPTIADAHLKEGRDNYYRYLADVERLKSLTEGRDFIVPEEVEKNAPQAADEARERYKARKERLANEINISQKELDQKTQELHELQAREIEAAKATDLSQQELAIQKPLVERGLGAKMDLLKIQRDLNDAQGRLNSTKINIQKAEAAVNQASEKLKQVPVIFQNEDYTELREASNKLAQAQGSFTSQENIASRTEIRSPVKGIVKQILLTTIGGIIRPGEDIMEIVPLDDSLLVEVNIKPSDIAFLHPGEPAMLKISAYDYSIYGGLHAELVDISPDTVVDEKDQRHQSYYKVKLRTTNLKFTKSGDEKPLIPGMVVTADIKTGKKTVMHYLLKPIIKAKDEALTER</sequence>
<evidence type="ECO:0000256" key="10">
    <source>
        <dbReference type="SAM" id="Coils"/>
    </source>
</evidence>
<evidence type="ECO:0000256" key="5">
    <source>
        <dbReference type="ARBA" id="ARBA00022519"/>
    </source>
</evidence>
<evidence type="ECO:0000256" key="7">
    <source>
        <dbReference type="ARBA" id="ARBA00022989"/>
    </source>
</evidence>
<comment type="caution">
    <text evidence="13">The sequence shown here is derived from an EMBL/GenBank/DDBJ whole genome shotgun (WGS) entry which is preliminary data.</text>
</comment>
<feature type="domain" description="AprE-like long alpha-helical hairpin" evidence="11">
    <location>
        <begin position="112"/>
        <end position="293"/>
    </location>
</feature>
<dbReference type="Gene3D" id="2.40.50.100">
    <property type="match status" value="1"/>
</dbReference>
<dbReference type="EMBL" id="BBVC01000042">
    <property type="protein sequence ID" value="GAO98311.1"/>
    <property type="molecule type" value="Genomic_DNA"/>
</dbReference>
<dbReference type="GO" id="GO:0009306">
    <property type="term" value="P:protein secretion"/>
    <property type="evidence" value="ECO:0007669"/>
    <property type="project" value="InterPro"/>
</dbReference>
<organism evidence="13 14">
    <name type="scientific">Caedimonas varicaedens</name>
    <dbReference type="NCBI Taxonomy" id="1629334"/>
    <lineage>
        <taxon>Bacteria</taxon>
        <taxon>Pseudomonadati</taxon>
        <taxon>Pseudomonadota</taxon>
        <taxon>Alphaproteobacteria</taxon>
        <taxon>Holosporales</taxon>
        <taxon>Caedimonadaceae</taxon>
        <taxon>Caedimonas</taxon>
    </lineage>
</organism>
<dbReference type="Proteomes" id="UP000036771">
    <property type="component" value="Unassembled WGS sequence"/>
</dbReference>
<evidence type="ECO:0000256" key="9">
    <source>
        <dbReference type="RuleBase" id="RU365093"/>
    </source>
</evidence>
<reference evidence="13 14" key="1">
    <citation type="submission" date="2015-03" db="EMBL/GenBank/DDBJ databases">
        <title>Caedibacter varicaedens, whole genome shotgun sequence.</title>
        <authorList>
            <person name="Suzuki H."/>
            <person name="Dapper A.L."/>
            <person name="Gibson A.K."/>
            <person name="Jackson C."/>
            <person name="Lee H."/>
            <person name="Pejaver V.R."/>
            <person name="Doak T."/>
            <person name="Lynch M."/>
        </authorList>
    </citation>
    <scope>NUCLEOTIDE SEQUENCE [LARGE SCALE GENOMIC DNA]</scope>
</reference>
<dbReference type="GO" id="GO:0005886">
    <property type="term" value="C:plasma membrane"/>
    <property type="evidence" value="ECO:0007669"/>
    <property type="project" value="UniProtKB-SubCell"/>
</dbReference>
<keyword evidence="4 9" id="KW-1003">Cell membrane</keyword>
<name>A0A0K8MCR2_9PROT</name>
<evidence type="ECO:0000313" key="13">
    <source>
        <dbReference type="EMBL" id="GAO98311.1"/>
    </source>
</evidence>
<evidence type="ECO:0000259" key="12">
    <source>
        <dbReference type="Pfam" id="PF26002"/>
    </source>
</evidence>
<dbReference type="PRINTS" id="PR01490">
    <property type="entry name" value="RTXTOXIND"/>
</dbReference>
<dbReference type="AlphaFoldDB" id="A0A0K8MCR2"/>
<dbReference type="NCBIfam" id="TIGR01843">
    <property type="entry name" value="type_I_hlyD"/>
    <property type="match status" value="1"/>
</dbReference>
<dbReference type="InterPro" id="IPR058982">
    <property type="entry name" value="Beta-barrel_AprE"/>
</dbReference>
<feature type="coiled-coil region" evidence="10">
    <location>
        <begin position="159"/>
        <end position="200"/>
    </location>
</feature>
<evidence type="ECO:0000313" key="14">
    <source>
        <dbReference type="Proteomes" id="UP000036771"/>
    </source>
</evidence>
<keyword evidence="5 9" id="KW-0997">Cell inner membrane</keyword>
<dbReference type="InterPro" id="IPR058781">
    <property type="entry name" value="HH_AprE-like"/>
</dbReference>
<keyword evidence="10" id="KW-0175">Coiled coil</keyword>
<protein>
    <recommendedName>
        <fullName evidence="9">Membrane fusion protein (MFP) family protein</fullName>
    </recommendedName>
</protein>
<keyword evidence="14" id="KW-1185">Reference proteome</keyword>
<dbReference type="Gene3D" id="2.40.30.170">
    <property type="match status" value="1"/>
</dbReference>
<keyword evidence="8 9" id="KW-0472">Membrane</keyword>
<keyword evidence="3 9" id="KW-0813">Transport</keyword>
<dbReference type="SUPFAM" id="SSF111369">
    <property type="entry name" value="HlyD-like secretion proteins"/>
    <property type="match status" value="1"/>
</dbReference>
<evidence type="ECO:0000256" key="1">
    <source>
        <dbReference type="ARBA" id="ARBA00004377"/>
    </source>
</evidence>